<feature type="region of interest" description="Disordered" evidence="1">
    <location>
        <begin position="19"/>
        <end position="38"/>
    </location>
</feature>
<organism evidence="2 3">
    <name type="scientific">Ignelater luminosus</name>
    <name type="common">Cucubano</name>
    <name type="synonym">Pyrophorus luminosus</name>
    <dbReference type="NCBI Taxonomy" id="2038154"/>
    <lineage>
        <taxon>Eukaryota</taxon>
        <taxon>Metazoa</taxon>
        <taxon>Ecdysozoa</taxon>
        <taxon>Arthropoda</taxon>
        <taxon>Hexapoda</taxon>
        <taxon>Insecta</taxon>
        <taxon>Pterygota</taxon>
        <taxon>Neoptera</taxon>
        <taxon>Endopterygota</taxon>
        <taxon>Coleoptera</taxon>
        <taxon>Polyphaga</taxon>
        <taxon>Elateriformia</taxon>
        <taxon>Elateroidea</taxon>
        <taxon>Elateridae</taxon>
        <taxon>Agrypninae</taxon>
        <taxon>Pyrophorini</taxon>
        <taxon>Ignelater</taxon>
    </lineage>
</organism>
<evidence type="ECO:0000313" key="2">
    <source>
        <dbReference type="EMBL" id="KAF2885317.1"/>
    </source>
</evidence>
<dbReference type="AlphaFoldDB" id="A0A8K0CHG9"/>
<proteinExistence type="predicted"/>
<protein>
    <submittedName>
        <fullName evidence="2">Uncharacterized protein</fullName>
    </submittedName>
</protein>
<dbReference type="Proteomes" id="UP000801492">
    <property type="component" value="Unassembled WGS sequence"/>
</dbReference>
<evidence type="ECO:0000256" key="1">
    <source>
        <dbReference type="SAM" id="MobiDB-lite"/>
    </source>
</evidence>
<feature type="region of interest" description="Disordered" evidence="1">
    <location>
        <begin position="53"/>
        <end position="87"/>
    </location>
</feature>
<reference evidence="2" key="1">
    <citation type="submission" date="2019-08" db="EMBL/GenBank/DDBJ databases">
        <title>The genome of the North American firefly Photinus pyralis.</title>
        <authorList>
            <consortium name="Photinus pyralis genome working group"/>
            <person name="Fallon T.R."/>
            <person name="Sander Lower S.E."/>
            <person name="Weng J.-K."/>
        </authorList>
    </citation>
    <scope>NUCLEOTIDE SEQUENCE</scope>
    <source>
        <strain evidence="2">TRF0915ILg1</strain>
        <tissue evidence="2">Whole body</tissue>
    </source>
</reference>
<gene>
    <name evidence="2" type="ORF">ILUMI_20849</name>
</gene>
<accession>A0A8K0CHG9</accession>
<evidence type="ECO:0000313" key="3">
    <source>
        <dbReference type="Proteomes" id="UP000801492"/>
    </source>
</evidence>
<dbReference type="EMBL" id="VTPC01089970">
    <property type="protein sequence ID" value="KAF2885317.1"/>
    <property type="molecule type" value="Genomic_DNA"/>
</dbReference>
<comment type="caution">
    <text evidence="2">The sequence shown here is derived from an EMBL/GenBank/DDBJ whole genome shotgun (WGS) entry which is preliminary data.</text>
</comment>
<sequence>MRKESECHIKEIKDWKSVKGRGRDDGKMGILEGMDTAPETEPLIMLDTVPEPFSEEAEDRKADCSMPSRQDSLPSMKCPRIPTKHGSESWTVGLADCKLWRYVFRGGSRAKPEEIESEMTPSTAL</sequence>
<name>A0A8K0CHG9_IGNLU</name>
<keyword evidence="3" id="KW-1185">Reference proteome</keyword>